<reference evidence="4" key="1">
    <citation type="submission" date="2016-11" db="UniProtKB">
        <authorList>
            <consortium name="WormBaseParasite"/>
        </authorList>
    </citation>
    <scope>IDENTIFICATION</scope>
</reference>
<feature type="transmembrane region" description="Helical" evidence="1">
    <location>
        <begin position="600"/>
        <end position="624"/>
    </location>
</feature>
<evidence type="ECO:0000256" key="1">
    <source>
        <dbReference type="SAM" id="Phobius"/>
    </source>
</evidence>
<organism evidence="3 4">
    <name type="scientific">Macrostomum lignano</name>
    <dbReference type="NCBI Taxonomy" id="282301"/>
    <lineage>
        <taxon>Eukaryota</taxon>
        <taxon>Metazoa</taxon>
        <taxon>Spiralia</taxon>
        <taxon>Lophotrochozoa</taxon>
        <taxon>Platyhelminthes</taxon>
        <taxon>Rhabditophora</taxon>
        <taxon>Macrostomorpha</taxon>
        <taxon>Macrostomida</taxon>
        <taxon>Macrostomidae</taxon>
        <taxon>Macrostomum</taxon>
    </lineage>
</organism>
<sequence length="636" mass="67368">MLHHLLFSLLAGAALMQLVLANPLDSASLPAGCPPAGSQPTIMPGTLPNSTAYLDYVLAETGQRVQFYYNQSLGLAAQLVRNSASDTAGPNEYQLYDHAHGQDVSHMLNWPTGRCNVSNATGLSDSLAEIRNTVFLNSSASPCLLLLLAPELADAHNHSGKGGQPLSTLAWENNTACFNGTKAHDGQVWRVKIQLFGDAKADVSSVTFELLSPPTKENATSWTVSERRTYRFLASQRGAPPPGAISALANPPSFVACGAARERDSRPPAVPNSMLKNLRLATTDKSSALVVEDCAASALELAPQIGARLRQFYGPNRLRLVADRALAGVEFVQDLEAGNCSLDWVDKSALGGPLPFNLSADGWLWTGESAEFQGRQGCRRYLRLAANSLIDYEVYFCGGTNFTNLVGYSRRRRHVSNHSAVEVANYLVTEIDSATERPIEYDLTACALRFMPLVCGGGAKRLLMRVLAAYHVVANSKPADLTALVRSTVTKATGISPLRLAQISVAKDVNASLSQVWLTLLGPPTNASSSAGAAKPLTLDASLKKLLLAASAGGLDFKVGDWPVASLELGSNATDTAGRGGGGGGGGSTVYIHDGHSGGAMAALAFFMLLLGGGGGVLGAWCVWKRRPNMPYYVQD</sequence>
<keyword evidence="1" id="KW-0812">Transmembrane</keyword>
<keyword evidence="3" id="KW-1185">Reference proteome</keyword>
<dbReference type="AlphaFoldDB" id="A0A1I8G0K1"/>
<protein>
    <submittedName>
        <fullName evidence="4">MAM domain-containing protein</fullName>
    </submittedName>
</protein>
<keyword evidence="2" id="KW-0732">Signal</keyword>
<feature type="signal peptide" evidence="2">
    <location>
        <begin position="1"/>
        <end position="21"/>
    </location>
</feature>
<dbReference type="WBParaSite" id="maker-uti_cns_0000421-snap-gene-0.7-mRNA-1">
    <property type="protein sequence ID" value="maker-uti_cns_0000421-snap-gene-0.7-mRNA-1"/>
    <property type="gene ID" value="maker-uti_cns_0000421-snap-gene-0.7"/>
</dbReference>
<evidence type="ECO:0000256" key="2">
    <source>
        <dbReference type="SAM" id="SignalP"/>
    </source>
</evidence>
<keyword evidence="1" id="KW-1133">Transmembrane helix</keyword>
<keyword evidence="1" id="KW-0472">Membrane</keyword>
<feature type="chain" id="PRO_5009318946" evidence="2">
    <location>
        <begin position="22"/>
        <end position="636"/>
    </location>
</feature>
<evidence type="ECO:0000313" key="3">
    <source>
        <dbReference type="Proteomes" id="UP000095280"/>
    </source>
</evidence>
<accession>A0A1I8G0K1</accession>
<evidence type="ECO:0000313" key="4">
    <source>
        <dbReference type="WBParaSite" id="maker-uti_cns_0000421-snap-gene-0.7-mRNA-1"/>
    </source>
</evidence>
<name>A0A1I8G0K1_9PLAT</name>
<dbReference type="Proteomes" id="UP000095280">
    <property type="component" value="Unplaced"/>
</dbReference>
<proteinExistence type="predicted"/>